<dbReference type="PANTHER" id="PTHR34606">
    <property type="entry name" value="BON DOMAIN-CONTAINING PROTEIN"/>
    <property type="match status" value="1"/>
</dbReference>
<dbReference type="Gene3D" id="3.30.1340.30">
    <property type="match status" value="1"/>
</dbReference>
<evidence type="ECO:0000259" key="1">
    <source>
        <dbReference type="PROSITE" id="PS50914"/>
    </source>
</evidence>
<protein>
    <submittedName>
        <fullName evidence="2">Osmotically-inducible protein Y</fullName>
    </submittedName>
</protein>
<feature type="domain" description="BON" evidence="1">
    <location>
        <begin position="126"/>
        <end position="194"/>
    </location>
</feature>
<sequence length="199" mass="21955" precursor="true">MRLIASFLLAIFLITQSGCTALVSGIVVTATAAATSITMQDKSLGNIIDDTTIVIRINKGLLKHGLFSSIKVKVSEGRVLLIGNVDNHEKQLTAEKIAWQQKEIKEVINEIRVTPIKMASMLDVTVDGMITAEISTRLLGKRNIKSINYSVNTVDRVVYLMGIAQNKAELKAVIAIARKVKGVKQVVSYVRYRHSKLRH</sequence>
<dbReference type="AlphaFoldDB" id="A0A3B0JCA3"/>
<accession>A0A3B0JCA3</accession>
<dbReference type="EMBL" id="OUNE01000056">
    <property type="protein sequence ID" value="SPP32882.1"/>
    <property type="molecule type" value="Genomic_DNA"/>
</dbReference>
<evidence type="ECO:0000313" key="2">
    <source>
        <dbReference type="EMBL" id="SPP32882.1"/>
    </source>
</evidence>
<dbReference type="InterPro" id="IPR051686">
    <property type="entry name" value="Lipoprotein_DolP"/>
</dbReference>
<dbReference type="PANTHER" id="PTHR34606:SF15">
    <property type="entry name" value="BON DOMAIN-CONTAINING PROTEIN"/>
    <property type="match status" value="1"/>
</dbReference>
<dbReference type="SMART" id="SM00749">
    <property type="entry name" value="BON"/>
    <property type="match status" value="2"/>
</dbReference>
<name>A0A3B0JCA3_9RICK</name>
<proteinExistence type="predicted"/>
<dbReference type="InterPro" id="IPR014004">
    <property type="entry name" value="Transpt-assoc_nodulatn_dom_bac"/>
</dbReference>
<reference evidence="2" key="1">
    <citation type="submission" date="2018-04" db="EMBL/GenBank/DDBJ databases">
        <authorList>
            <person name="Go L.Y."/>
            <person name="Mitchell J.A."/>
        </authorList>
    </citation>
    <scope>NUCLEOTIDE SEQUENCE</scope>
    <source>
        <strain evidence="2">WBAD</strain>
    </source>
</reference>
<feature type="domain" description="BON" evidence="1">
    <location>
        <begin position="49"/>
        <end position="115"/>
    </location>
</feature>
<organism evidence="2">
    <name type="scientific">Wolbachia endosymbiont of Aleurodicus dispersus</name>
    <dbReference type="NCBI Taxonomy" id="1288877"/>
    <lineage>
        <taxon>Bacteria</taxon>
        <taxon>Pseudomonadati</taxon>
        <taxon>Pseudomonadota</taxon>
        <taxon>Alphaproteobacteria</taxon>
        <taxon>Rickettsiales</taxon>
        <taxon>Anaplasmataceae</taxon>
        <taxon>Wolbachieae</taxon>
        <taxon>Wolbachia</taxon>
    </lineage>
</organism>
<dbReference type="Pfam" id="PF04972">
    <property type="entry name" value="BON"/>
    <property type="match status" value="2"/>
</dbReference>
<gene>
    <name evidence="2" type="primary">osmY</name>
    <name evidence="2" type="ORF">WBAD_0288</name>
</gene>
<dbReference type="InterPro" id="IPR007055">
    <property type="entry name" value="BON_dom"/>
</dbReference>
<dbReference type="PROSITE" id="PS50914">
    <property type="entry name" value="BON"/>
    <property type="match status" value="2"/>
</dbReference>